<dbReference type="EMBL" id="VSSQ01013337">
    <property type="protein sequence ID" value="MPM51269.1"/>
    <property type="molecule type" value="Genomic_DNA"/>
</dbReference>
<dbReference type="AlphaFoldDB" id="A0A645ADL7"/>
<proteinExistence type="predicted"/>
<reference evidence="1" key="1">
    <citation type="submission" date="2019-08" db="EMBL/GenBank/DDBJ databases">
        <authorList>
            <person name="Kucharzyk K."/>
            <person name="Murdoch R.W."/>
            <person name="Higgins S."/>
            <person name="Loffler F."/>
        </authorList>
    </citation>
    <scope>NUCLEOTIDE SEQUENCE</scope>
</reference>
<evidence type="ECO:0000313" key="1">
    <source>
        <dbReference type="EMBL" id="MPM51269.1"/>
    </source>
</evidence>
<comment type="caution">
    <text evidence="1">The sequence shown here is derived from an EMBL/GenBank/DDBJ whole genome shotgun (WGS) entry which is preliminary data.</text>
</comment>
<protein>
    <recommendedName>
        <fullName evidence="2">Helix-turn-helix domain-containing protein</fullName>
    </recommendedName>
</protein>
<accession>A0A645ADL7</accession>
<organism evidence="1">
    <name type="scientific">bioreactor metagenome</name>
    <dbReference type="NCBI Taxonomy" id="1076179"/>
    <lineage>
        <taxon>unclassified sequences</taxon>
        <taxon>metagenomes</taxon>
        <taxon>ecological metagenomes</taxon>
    </lineage>
</organism>
<evidence type="ECO:0008006" key="2">
    <source>
        <dbReference type="Google" id="ProtNLM"/>
    </source>
</evidence>
<gene>
    <name evidence="1" type="ORF">SDC9_98017</name>
</gene>
<name>A0A645ADL7_9ZZZZ</name>
<sequence>MKCENTQPAMMTIREIARTGLLSEHALRIMLKAGKLPAIYIGNKALINYGKLCEQLTSLESDITTKPEKQWYE</sequence>